<dbReference type="Pfam" id="PF13237">
    <property type="entry name" value="Fer4_10"/>
    <property type="match status" value="1"/>
</dbReference>
<dbReference type="RefSeq" id="WP_062527462.1">
    <property type="nucleotide sequence ID" value="NZ_CP048429.1"/>
</dbReference>
<dbReference type="GO" id="GO:0005886">
    <property type="term" value="C:plasma membrane"/>
    <property type="evidence" value="ECO:0007669"/>
    <property type="project" value="TreeGrafter"/>
</dbReference>
<feature type="domain" description="4Fe-4S ferredoxin-type" evidence="8">
    <location>
        <begin position="210"/>
        <end position="239"/>
    </location>
</feature>
<dbReference type="AlphaFoldDB" id="A0A1G9PGM5"/>
<keyword evidence="3" id="KW-0479">Metal-binding</keyword>
<dbReference type="Pfam" id="PF12801">
    <property type="entry name" value="Fer4_5"/>
    <property type="match status" value="2"/>
</dbReference>
<reference evidence="9 11" key="1">
    <citation type="submission" date="2015-08" db="EMBL/GenBank/DDBJ databases">
        <title>Genome of Paenibacillus jilunlii.</title>
        <authorList>
            <person name="Sant'Anna F.H."/>
            <person name="Ambrosini A."/>
            <person name="Souza R."/>
            <person name="Bach E."/>
            <person name="Fernandes G."/>
            <person name="Balsanelli E."/>
            <person name="Baura V.A."/>
            <person name="Pedrosa F.O."/>
            <person name="Souza E.M."/>
            <person name="Passaglia L."/>
        </authorList>
    </citation>
    <scope>NUCLEOTIDE SEQUENCE [LARGE SCALE GENOMIC DNA]</scope>
    <source>
        <strain evidence="9 11">DSM 23019</strain>
    </source>
</reference>
<keyword evidence="4" id="KW-0249">Electron transport</keyword>
<dbReference type="PROSITE" id="PS51379">
    <property type="entry name" value="4FE4S_FER_2"/>
    <property type="match status" value="2"/>
</dbReference>
<gene>
    <name evidence="9" type="ORF">AML91_26810</name>
    <name evidence="10" type="ORF">SAMN05216191_107190</name>
</gene>
<evidence type="ECO:0000256" key="2">
    <source>
        <dbReference type="ARBA" id="ARBA00022485"/>
    </source>
</evidence>
<evidence type="ECO:0000256" key="1">
    <source>
        <dbReference type="ARBA" id="ARBA00022448"/>
    </source>
</evidence>
<organism evidence="10 12">
    <name type="scientific">Paenibacillus jilunlii</name>
    <dbReference type="NCBI Taxonomy" id="682956"/>
    <lineage>
        <taxon>Bacteria</taxon>
        <taxon>Bacillati</taxon>
        <taxon>Bacillota</taxon>
        <taxon>Bacilli</taxon>
        <taxon>Bacillales</taxon>
        <taxon>Paenibacillaceae</taxon>
        <taxon>Paenibacillus</taxon>
    </lineage>
</organism>
<dbReference type="GO" id="GO:0051539">
    <property type="term" value="F:4 iron, 4 sulfur cluster binding"/>
    <property type="evidence" value="ECO:0007669"/>
    <property type="project" value="UniProtKB-KW"/>
</dbReference>
<feature type="transmembrane region" description="Helical" evidence="7">
    <location>
        <begin position="131"/>
        <end position="150"/>
    </location>
</feature>
<keyword evidence="5" id="KW-0408">Iron</keyword>
<dbReference type="PROSITE" id="PS00198">
    <property type="entry name" value="4FE4S_FER_1"/>
    <property type="match status" value="2"/>
</dbReference>
<feature type="domain" description="4Fe-4S ferredoxin-type" evidence="8">
    <location>
        <begin position="180"/>
        <end position="208"/>
    </location>
</feature>
<dbReference type="OrthoDB" id="9806398at2"/>
<protein>
    <submittedName>
        <fullName evidence="10">4Fe-4S binding domain-containing protein</fullName>
    </submittedName>
    <submittedName>
        <fullName evidence="9">4Fe-4S ferredoxin</fullName>
    </submittedName>
</protein>
<evidence type="ECO:0000313" key="9">
    <source>
        <dbReference type="EMBL" id="KWX70666.1"/>
    </source>
</evidence>
<accession>A0A1G9PGM5</accession>
<sequence>MRKQTLRKTLLLLSMLLFPVTLNYFSPYLIVQGSFAGIATGSFLLFAALFGSSLWFGRAFCSWVCPAGGLQDTCSQVVNKPAGSRQNIIKYLIWLPWVLSILAGFVTAGGIKAVNPVYFTDHGISVSAPPAFITYFAVVLLIVSVSLIFGRRSFCHSLCWMAPFMVLGNTLKNKLGYPSLHLEARTEDCISCKKCDRACPMSLKVNEMVQNRDMNSNECILCGSCEAVCPKQVLRVGFGGQKQSAAKSNYTEGA</sequence>
<dbReference type="SUPFAM" id="SSF54862">
    <property type="entry name" value="4Fe-4S ferredoxins"/>
    <property type="match status" value="1"/>
</dbReference>
<evidence type="ECO:0000256" key="7">
    <source>
        <dbReference type="SAM" id="Phobius"/>
    </source>
</evidence>
<keyword evidence="7" id="KW-0472">Membrane</keyword>
<dbReference type="EMBL" id="LIPY01000123">
    <property type="protein sequence ID" value="KWX70666.1"/>
    <property type="molecule type" value="Genomic_DNA"/>
</dbReference>
<keyword evidence="11" id="KW-1185">Reference proteome</keyword>
<keyword evidence="7" id="KW-1133">Transmembrane helix</keyword>
<feature type="transmembrane region" description="Helical" evidence="7">
    <location>
        <begin position="33"/>
        <end position="56"/>
    </location>
</feature>
<evidence type="ECO:0000259" key="8">
    <source>
        <dbReference type="PROSITE" id="PS51379"/>
    </source>
</evidence>
<evidence type="ECO:0000256" key="4">
    <source>
        <dbReference type="ARBA" id="ARBA00022982"/>
    </source>
</evidence>
<reference evidence="10 12" key="2">
    <citation type="submission" date="2016-10" db="EMBL/GenBank/DDBJ databases">
        <authorList>
            <person name="de Groot N.N."/>
        </authorList>
    </citation>
    <scope>NUCLEOTIDE SEQUENCE [LARGE SCALE GENOMIC DNA]</scope>
    <source>
        <strain evidence="10 12">CGMCC 1.10239</strain>
    </source>
</reference>
<keyword evidence="2" id="KW-0004">4Fe-4S</keyword>
<evidence type="ECO:0000313" key="11">
    <source>
        <dbReference type="Proteomes" id="UP000070252"/>
    </source>
</evidence>
<evidence type="ECO:0000313" key="12">
    <source>
        <dbReference type="Proteomes" id="UP000182783"/>
    </source>
</evidence>
<dbReference type="GO" id="GO:0046872">
    <property type="term" value="F:metal ion binding"/>
    <property type="evidence" value="ECO:0007669"/>
    <property type="project" value="UniProtKB-KW"/>
</dbReference>
<dbReference type="PANTHER" id="PTHR30176">
    <property type="entry name" value="FERREDOXIN-TYPE PROTEIN NAPH"/>
    <property type="match status" value="1"/>
</dbReference>
<dbReference type="InterPro" id="IPR017900">
    <property type="entry name" value="4Fe4S_Fe_S_CS"/>
</dbReference>
<evidence type="ECO:0000313" key="10">
    <source>
        <dbReference type="EMBL" id="SDL97910.1"/>
    </source>
</evidence>
<dbReference type="PANTHER" id="PTHR30176:SF3">
    <property type="entry name" value="FERREDOXIN-TYPE PROTEIN NAPH"/>
    <property type="match status" value="1"/>
</dbReference>
<dbReference type="Proteomes" id="UP000182783">
    <property type="component" value="Unassembled WGS sequence"/>
</dbReference>
<keyword evidence="7" id="KW-0812">Transmembrane</keyword>
<evidence type="ECO:0000256" key="6">
    <source>
        <dbReference type="ARBA" id="ARBA00023014"/>
    </source>
</evidence>
<keyword evidence="6" id="KW-0411">Iron-sulfur</keyword>
<dbReference type="InterPro" id="IPR051684">
    <property type="entry name" value="Electron_Trans/Redox"/>
</dbReference>
<proteinExistence type="predicted"/>
<name>A0A1G9PGM5_9BACL</name>
<evidence type="ECO:0000256" key="3">
    <source>
        <dbReference type="ARBA" id="ARBA00022723"/>
    </source>
</evidence>
<keyword evidence="1" id="KW-0813">Transport</keyword>
<feature type="transmembrane region" description="Helical" evidence="7">
    <location>
        <begin position="91"/>
        <end position="111"/>
    </location>
</feature>
<dbReference type="InterPro" id="IPR017896">
    <property type="entry name" value="4Fe4S_Fe-S-bd"/>
</dbReference>
<dbReference type="Gene3D" id="3.30.70.20">
    <property type="match status" value="1"/>
</dbReference>
<dbReference type="EMBL" id="FNGM01000007">
    <property type="protein sequence ID" value="SDL97910.1"/>
    <property type="molecule type" value="Genomic_DNA"/>
</dbReference>
<evidence type="ECO:0000256" key="5">
    <source>
        <dbReference type="ARBA" id="ARBA00023004"/>
    </source>
</evidence>
<dbReference type="Proteomes" id="UP000070252">
    <property type="component" value="Unassembled WGS sequence"/>
</dbReference>